<keyword evidence="2" id="KW-1185">Reference proteome</keyword>
<evidence type="ECO:0000313" key="2">
    <source>
        <dbReference type="Proteomes" id="UP000054107"/>
    </source>
</evidence>
<gene>
    <name evidence="1" type="primary">PARPA_13067.1 scaffold 45750</name>
</gene>
<organism evidence="1 2">
    <name type="scientific">Parasitella parasitica</name>
    <dbReference type="NCBI Taxonomy" id="35722"/>
    <lineage>
        <taxon>Eukaryota</taxon>
        <taxon>Fungi</taxon>
        <taxon>Fungi incertae sedis</taxon>
        <taxon>Mucoromycota</taxon>
        <taxon>Mucoromycotina</taxon>
        <taxon>Mucoromycetes</taxon>
        <taxon>Mucorales</taxon>
        <taxon>Mucorineae</taxon>
        <taxon>Mucoraceae</taxon>
        <taxon>Parasitella</taxon>
    </lineage>
</organism>
<proteinExistence type="predicted"/>
<reference evidence="1 2" key="1">
    <citation type="submission" date="2014-09" db="EMBL/GenBank/DDBJ databases">
        <authorList>
            <person name="Ellenberger Sabrina"/>
        </authorList>
    </citation>
    <scope>NUCLEOTIDE SEQUENCE [LARGE SCALE GENOMIC DNA]</scope>
    <source>
        <strain evidence="1 2">CBS 412.66</strain>
    </source>
</reference>
<dbReference type="Proteomes" id="UP000054107">
    <property type="component" value="Unassembled WGS sequence"/>
</dbReference>
<dbReference type="OrthoDB" id="10524802at2759"/>
<protein>
    <submittedName>
        <fullName evidence="1">Uncharacterized protein</fullName>
    </submittedName>
</protein>
<sequence length="83" mass="9335">MNDINDEHALSLYGLQHPAETVSPFNTAFIDSITPPSSVHEDDEDEGSVIDVTYNHLVRVVRGPPPKNSEFDSWNYILKDYSS</sequence>
<evidence type="ECO:0000313" key="1">
    <source>
        <dbReference type="EMBL" id="CEP18760.1"/>
    </source>
</evidence>
<dbReference type="AlphaFoldDB" id="A0A0B7NTB7"/>
<name>A0A0B7NTB7_9FUNG</name>
<accession>A0A0B7NTB7</accession>
<dbReference type="EMBL" id="LN733894">
    <property type="protein sequence ID" value="CEP18760.1"/>
    <property type="molecule type" value="Genomic_DNA"/>
</dbReference>